<dbReference type="EMBL" id="QTTQ01000015">
    <property type="protein sequence ID" value="REE78715.1"/>
    <property type="molecule type" value="Genomic_DNA"/>
</dbReference>
<evidence type="ECO:0000313" key="2">
    <source>
        <dbReference type="EMBL" id="REE78715.1"/>
    </source>
</evidence>
<reference evidence="2 3" key="1">
    <citation type="submission" date="2018-08" db="EMBL/GenBank/DDBJ databases">
        <title>Genomic Encyclopedia of Type Strains, Phase III (KMG-III): the genomes of soil and plant-associated and newly described type strains.</title>
        <authorList>
            <person name="Whitman W."/>
        </authorList>
    </citation>
    <scope>NUCLEOTIDE SEQUENCE [LARGE SCALE GENOMIC DNA]</scope>
    <source>
        <strain evidence="2 3">325-5</strain>
    </source>
</reference>
<accession>A0A3D9RQJ4</accession>
<dbReference type="InterPro" id="IPR056918">
    <property type="entry name" value="8xMP"/>
</dbReference>
<name>A0A3D9RQJ4_9FLAO</name>
<organism evidence="2 3">
    <name type="scientific">Lutibacter oceani</name>
    <dbReference type="NCBI Taxonomy" id="1853311"/>
    <lineage>
        <taxon>Bacteria</taxon>
        <taxon>Pseudomonadati</taxon>
        <taxon>Bacteroidota</taxon>
        <taxon>Flavobacteriia</taxon>
        <taxon>Flavobacteriales</taxon>
        <taxon>Flavobacteriaceae</taxon>
        <taxon>Lutibacter</taxon>
    </lineage>
</organism>
<dbReference type="Pfam" id="PF24838">
    <property type="entry name" value="8xMP"/>
    <property type="match status" value="1"/>
</dbReference>
<proteinExistence type="predicted"/>
<keyword evidence="1" id="KW-1133">Transmembrane helix</keyword>
<keyword evidence="1" id="KW-0812">Transmembrane</keyword>
<sequence length="218" mass="25984">MTVKNELSKTYERIKKDYKIDLYDKVLELRKFEIENFWKRTLFFWGTIALVYAGYFKADLKEYQLIIPLIGLLFNIIFSLSTRGSKYWQEHWETIAVLYENELGFDLFKNNTQNLVNKNSKSKLTKPYRFSVSKLTMLLGDLSVLLWTILWIKEIINLFETNKLKFDFCSENSSINWFTVGVISIHLVLVGYFIIFLKNGDVYHKFEKEETENETTEK</sequence>
<keyword evidence="1" id="KW-0472">Membrane</keyword>
<feature type="transmembrane region" description="Helical" evidence="1">
    <location>
        <begin position="62"/>
        <end position="80"/>
    </location>
</feature>
<dbReference type="OrthoDB" id="9153185at2"/>
<protein>
    <submittedName>
        <fullName evidence="2">Uncharacterized protein</fullName>
    </submittedName>
</protein>
<comment type="caution">
    <text evidence="2">The sequence shown here is derived from an EMBL/GenBank/DDBJ whole genome shotgun (WGS) entry which is preliminary data.</text>
</comment>
<feature type="transmembrane region" description="Helical" evidence="1">
    <location>
        <begin position="176"/>
        <end position="197"/>
    </location>
</feature>
<dbReference type="Proteomes" id="UP000256429">
    <property type="component" value="Unassembled WGS sequence"/>
</dbReference>
<keyword evidence="3" id="KW-1185">Reference proteome</keyword>
<feature type="transmembrane region" description="Helical" evidence="1">
    <location>
        <begin position="135"/>
        <end position="156"/>
    </location>
</feature>
<dbReference type="AlphaFoldDB" id="A0A3D9RQJ4"/>
<evidence type="ECO:0000313" key="3">
    <source>
        <dbReference type="Proteomes" id="UP000256429"/>
    </source>
</evidence>
<gene>
    <name evidence="2" type="ORF">BX611_3025</name>
</gene>
<evidence type="ECO:0000256" key="1">
    <source>
        <dbReference type="SAM" id="Phobius"/>
    </source>
</evidence>
<feature type="transmembrane region" description="Helical" evidence="1">
    <location>
        <begin position="37"/>
        <end position="56"/>
    </location>
</feature>